<protein>
    <submittedName>
        <fullName evidence="1">Uncharacterized protein</fullName>
    </submittedName>
</protein>
<accession>A0A175WH61</accession>
<gene>
    <name evidence="1" type="ORF">MMYC01_201361</name>
</gene>
<sequence length="988" mass="109491">MAEQASSIISKFFASAVGVQNELSIAAANFNLDFTLVKLEAPEAFRGVSQSLTQKRREDAEDGTLHRTARKLGALFSGITPMAPDLLNAYGKRVSEICEEAHKANTKNRVKRHLLSDIFGTDSASLWAAATSGENAIAVHLLACLIARMFDSIRAVSIWVELVEERKRRIRTEIANEPDKLKAMTMDLAAKQDISIRELGMWDNSCRSWIQTADTIKIQEHKRALASTDHAGMPVNMTSDTYESAMQAWQDAMTSMNSLVQGIPQKVRNGAVILAMTSWHLYPNLCVLSKGPEIIRQGDDQINSSGILTVDVERSGDGDVNGIVWSLPLSYLRHYGEPVQVTQRLSVSESRISMDDFRYVLLGCVYSTWGDFIQTTEDANDLSCYLLEALRWPERSDNQDRSAMERMQKITSRTSWIGQLLAAAEEFEGTQDVRRVTARKLIDHGRRNGGFLGERRSHPAPLYDLSYIPTLFSVLRDDPELQIAFLRQYAKDLGLSSSNCVIQYVTESGEYEFASVAPITGYARKVGEHCLPVLRVDSQSDPLNGYLDFGSGADFQTSLVNLSKRASGRFNNESHTYVRLEFCVGDSSNQRSAIIVKTGKITANGADPRKGRPGGDLRDLGAYVQQGITIKKSIRPQDFNYTKLTEHFVTSLRRKSATFIKFLRACAAAAELYSRLPDTTVDASVVASTSLTRARWIPQTEPSDASPLRIALSRAQAFACIAMFDAVRLVEPSYLEHVFAMTTGNSIFMASPILADPYEVPIETEITRVPGNIGQPGLSFLVPPPAPRIRKVDRNDWAFLDHQDYSGAAEQDSGFKKTSMHLRLTQHQPALLSLDHDENYIEGGMALRETLVQVYDGTKWVCDLDVLATLRDGLLSRVACLHRHGAGPGSDCHGDGVRPRYRKVAVDNWEELFTPPVDPAISVVRTPKDMSGTEKWMSRLAAVGVGVRLGRPTVIVPDSLCMECTENHISELLGTRPDTDIAKFVVVL</sequence>
<keyword evidence="2" id="KW-1185">Reference proteome</keyword>
<proteinExistence type="predicted"/>
<dbReference type="AlphaFoldDB" id="A0A175WH61"/>
<dbReference type="VEuPathDB" id="FungiDB:MMYC01_201361"/>
<name>A0A175WH61_9PEZI</name>
<reference evidence="1 2" key="1">
    <citation type="journal article" date="2016" name="Genome Announc.">
        <title>Genome Sequence of Madurella mycetomatis mm55, Isolated from a Human Mycetoma Case in Sudan.</title>
        <authorList>
            <person name="Smit S."/>
            <person name="Derks M.F."/>
            <person name="Bervoets S."/>
            <person name="Fahal A."/>
            <person name="van Leeuwen W."/>
            <person name="van Belkum A."/>
            <person name="van de Sande W.W."/>
        </authorList>
    </citation>
    <scope>NUCLEOTIDE SEQUENCE [LARGE SCALE GENOMIC DNA]</scope>
    <source>
        <strain evidence="2">mm55</strain>
    </source>
</reference>
<evidence type="ECO:0000313" key="1">
    <source>
        <dbReference type="EMBL" id="KXX82410.1"/>
    </source>
</evidence>
<comment type="caution">
    <text evidence="1">The sequence shown here is derived from an EMBL/GenBank/DDBJ whole genome shotgun (WGS) entry which is preliminary data.</text>
</comment>
<organism evidence="1 2">
    <name type="scientific">Madurella mycetomatis</name>
    <dbReference type="NCBI Taxonomy" id="100816"/>
    <lineage>
        <taxon>Eukaryota</taxon>
        <taxon>Fungi</taxon>
        <taxon>Dikarya</taxon>
        <taxon>Ascomycota</taxon>
        <taxon>Pezizomycotina</taxon>
        <taxon>Sordariomycetes</taxon>
        <taxon>Sordariomycetidae</taxon>
        <taxon>Sordariales</taxon>
        <taxon>Sordariales incertae sedis</taxon>
        <taxon>Madurella</taxon>
    </lineage>
</organism>
<dbReference type="OrthoDB" id="5354164at2759"/>
<dbReference type="EMBL" id="LCTW02000015">
    <property type="protein sequence ID" value="KXX82410.1"/>
    <property type="molecule type" value="Genomic_DNA"/>
</dbReference>
<dbReference type="Proteomes" id="UP000078237">
    <property type="component" value="Unassembled WGS sequence"/>
</dbReference>
<evidence type="ECO:0000313" key="2">
    <source>
        <dbReference type="Proteomes" id="UP000078237"/>
    </source>
</evidence>